<evidence type="ECO:0000256" key="3">
    <source>
        <dbReference type="ARBA" id="ARBA00022741"/>
    </source>
</evidence>
<evidence type="ECO:0000256" key="5">
    <source>
        <dbReference type="ARBA" id="ARBA00022840"/>
    </source>
</evidence>
<dbReference type="GO" id="GO:0006696">
    <property type="term" value="P:ergosterol biosynthetic process"/>
    <property type="evidence" value="ECO:0007669"/>
    <property type="project" value="TreeGrafter"/>
</dbReference>
<keyword evidence="2" id="KW-0808">Transferase</keyword>
<dbReference type="AlphaFoldDB" id="A0A9N8PBX8"/>
<dbReference type="GO" id="GO:0005524">
    <property type="term" value="F:ATP binding"/>
    <property type="evidence" value="ECO:0007669"/>
    <property type="project" value="UniProtKB-KW"/>
</dbReference>
<keyword evidence="4" id="KW-0418">Kinase</keyword>
<dbReference type="GO" id="GO:0004631">
    <property type="term" value="F:phosphomevalonate kinase activity"/>
    <property type="evidence" value="ECO:0007669"/>
    <property type="project" value="TreeGrafter"/>
</dbReference>
<evidence type="ECO:0000256" key="1">
    <source>
        <dbReference type="ARBA" id="ARBA00005092"/>
    </source>
</evidence>
<comment type="caution">
    <text evidence="8">The sequence shown here is derived from an EMBL/GenBank/DDBJ whole genome shotgun (WGS) entry which is preliminary data.</text>
</comment>
<keyword evidence="9" id="KW-1185">Reference proteome</keyword>
<dbReference type="EMBL" id="CAIJEN010000007">
    <property type="protein sequence ID" value="CAD0088708.1"/>
    <property type="molecule type" value="Genomic_DNA"/>
</dbReference>
<dbReference type="GO" id="GO:0019287">
    <property type="term" value="P:isopentenyl diphosphate biosynthetic process, mevalonate pathway"/>
    <property type="evidence" value="ECO:0007669"/>
    <property type="project" value="TreeGrafter"/>
</dbReference>
<keyword evidence="6" id="KW-0443">Lipid metabolism</keyword>
<dbReference type="InterPro" id="IPR013750">
    <property type="entry name" value="GHMP_kinase_C_dom"/>
</dbReference>
<dbReference type="GO" id="GO:0005777">
    <property type="term" value="C:peroxisome"/>
    <property type="evidence" value="ECO:0007669"/>
    <property type="project" value="TreeGrafter"/>
</dbReference>
<comment type="pathway">
    <text evidence="1">Isoprenoid biosynthesis; isopentenyl diphosphate biosynthesis via mevalonate pathway.</text>
</comment>
<dbReference type="PANTHER" id="PTHR31814:SF2">
    <property type="entry name" value="PHOSPHOMEVALONATE KINASE"/>
    <property type="match status" value="1"/>
</dbReference>
<feature type="domain" description="GHMP kinase C-terminal" evidence="7">
    <location>
        <begin position="49"/>
        <end position="120"/>
    </location>
</feature>
<keyword evidence="6" id="KW-0753">Steroid metabolism</keyword>
<keyword evidence="3" id="KW-0547">Nucleotide-binding</keyword>
<dbReference type="InterPro" id="IPR036554">
    <property type="entry name" value="GHMP_kinase_C_sf"/>
</dbReference>
<evidence type="ECO:0000313" key="8">
    <source>
        <dbReference type="EMBL" id="CAD0088708.1"/>
    </source>
</evidence>
<dbReference type="GO" id="GO:0010142">
    <property type="term" value="P:farnesyl diphosphate biosynthetic process, mevalonate pathway"/>
    <property type="evidence" value="ECO:0007669"/>
    <property type="project" value="TreeGrafter"/>
</dbReference>
<dbReference type="InterPro" id="IPR035102">
    <property type="entry name" value="Phosphomevalonate_kinase"/>
</dbReference>
<evidence type="ECO:0000259" key="7">
    <source>
        <dbReference type="Pfam" id="PF08544"/>
    </source>
</evidence>
<organism evidence="8 9">
    <name type="scientific">Aureobasidium vineae</name>
    <dbReference type="NCBI Taxonomy" id="2773715"/>
    <lineage>
        <taxon>Eukaryota</taxon>
        <taxon>Fungi</taxon>
        <taxon>Dikarya</taxon>
        <taxon>Ascomycota</taxon>
        <taxon>Pezizomycotina</taxon>
        <taxon>Dothideomycetes</taxon>
        <taxon>Dothideomycetidae</taxon>
        <taxon>Dothideales</taxon>
        <taxon>Saccotheciaceae</taxon>
        <taxon>Aureobasidium</taxon>
    </lineage>
</organism>
<dbReference type="Pfam" id="PF08544">
    <property type="entry name" value="GHMP_kinases_C"/>
    <property type="match status" value="1"/>
</dbReference>
<dbReference type="Proteomes" id="UP000716446">
    <property type="component" value="Unassembled WGS sequence"/>
</dbReference>
<dbReference type="SUPFAM" id="SSF55060">
    <property type="entry name" value="GHMP Kinase, C-terminal domain"/>
    <property type="match status" value="1"/>
</dbReference>
<evidence type="ECO:0000313" key="9">
    <source>
        <dbReference type="Proteomes" id="UP000716446"/>
    </source>
</evidence>
<reference evidence="8" key="1">
    <citation type="submission" date="2020-06" db="EMBL/GenBank/DDBJ databases">
        <authorList>
            <person name="Onetto C."/>
        </authorList>
    </citation>
    <scope>NUCLEOTIDE SEQUENCE</scope>
</reference>
<evidence type="ECO:0000256" key="4">
    <source>
        <dbReference type="ARBA" id="ARBA00022777"/>
    </source>
</evidence>
<evidence type="ECO:0000256" key="6">
    <source>
        <dbReference type="ARBA" id="ARBA00023221"/>
    </source>
</evidence>
<sequence>MVKQVLAWRKDTGVEAEKVWEGLQNVNEGLSQELVKLAESGSKDYSELRQRIQAIRHSIREMSKQSGVPIEPPAQTKLLDACSEVEGVVGGVVPGAGGYDAVALLIEDGEEVVEKLKELLSDWKIEGETDGSMGKVSMLGVKQEMSGVRVEQASHYVEWSE</sequence>
<protein>
    <recommendedName>
        <fullName evidence="7">GHMP kinase C-terminal domain-containing protein</fullName>
    </recommendedName>
</protein>
<accession>A0A9N8PBX8</accession>
<evidence type="ECO:0000256" key="2">
    <source>
        <dbReference type="ARBA" id="ARBA00022679"/>
    </source>
</evidence>
<gene>
    <name evidence="8" type="ORF">AWRI4619_LOCUS5405</name>
</gene>
<dbReference type="Gene3D" id="3.30.70.890">
    <property type="entry name" value="GHMP kinase, C-terminal domain"/>
    <property type="match status" value="1"/>
</dbReference>
<proteinExistence type="predicted"/>
<dbReference type="PANTHER" id="PTHR31814">
    <property type="match status" value="1"/>
</dbReference>
<keyword evidence="5" id="KW-0067">ATP-binding</keyword>
<name>A0A9N8PBX8_9PEZI</name>